<evidence type="ECO:0000313" key="2">
    <source>
        <dbReference type="EMBL" id="OWK38949.1"/>
    </source>
</evidence>
<dbReference type="CDD" id="cd00093">
    <property type="entry name" value="HTH_XRE"/>
    <property type="match status" value="1"/>
</dbReference>
<sequence>MGRAIREVRELLGMKQKEVARLLIEQYYETGPGSLNPKRPCPDPEQYNRRVSDIERGRRNFDLMLPEQMARAFDIQTWMLEVLATSYAKIDTKEKKKIQELAGMIRAWLAQRRPPTGTDRPPPAGNSKGGAGK</sequence>
<evidence type="ECO:0000313" key="3">
    <source>
        <dbReference type="Proteomes" id="UP000214646"/>
    </source>
</evidence>
<proteinExistence type="predicted"/>
<organism evidence="2 3">
    <name type="scientific">Fimbriiglobus ruber</name>
    <dbReference type="NCBI Taxonomy" id="1908690"/>
    <lineage>
        <taxon>Bacteria</taxon>
        <taxon>Pseudomonadati</taxon>
        <taxon>Planctomycetota</taxon>
        <taxon>Planctomycetia</taxon>
        <taxon>Gemmatales</taxon>
        <taxon>Gemmataceae</taxon>
        <taxon>Fimbriiglobus</taxon>
    </lineage>
</organism>
<name>A0A225DP22_9BACT</name>
<dbReference type="InterPro" id="IPR010982">
    <property type="entry name" value="Lambda_DNA-bd_dom_sf"/>
</dbReference>
<accession>A0A225DP22</accession>
<dbReference type="InterPro" id="IPR001387">
    <property type="entry name" value="Cro/C1-type_HTH"/>
</dbReference>
<reference evidence="3" key="1">
    <citation type="submission" date="2017-06" db="EMBL/GenBank/DDBJ databases">
        <title>Genome analysis of Fimbriiglobus ruber SP5, the first member of the order Planctomycetales with confirmed chitinolytic capability.</title>
        <authorList>
            <person name="Ravin N.V."/>
            <person name="Rakitin A.L."/>
            <person name="Ivanova A.A."/>
            <person name="Beletsky A.V."/>
            <person name="Kulichevskaya I.S."/>
            <person name="Mardanov A.V."/>
            <person name="Dedysh S.N."/>
        </authorList>
    </citation>
    <scope>NUCLEOTIDE SEQUENCE [LARGE SCALE GENOMIC DNA]</scope>
    <source>
        <strain evidence="3">SP5</strain>
    </source>
</reference>
<protein>
    <submittedName>
        <fullName evidence="2">Uncharacterized protein</fullName>
    </submittedName>
</protein>
<evidence type="ECO:0000256" key="1">
    <source>
        <dbReference type="SAM" id="MobiDB-lite"/>
    </source>
</evidence>
<dbReference type="Gene3D" id="1.10.260.40">
    <property type="entry name" value="lambda repressor-like DNA-binding domains"/>
    <property type="match status" value="1"/>
</dbReference>
<gene>
    <name evidence="2" type="ORF">FRUB_06325</name>
</gene>
<dbReference type="EMBL" id="NIDE01000012">
    <property type="protein sequence ID" value="OWK38949.1"/>
    <property type="molecule type" value="Genomic_DNA"/>
</dbReference>
<dbReference type="AlphaFoldDB" id="A0A225DP22"/>
<feature type="region of interest" description="Disordered" evidence="1">
    <location>
        <begin position="109"/>
        <end position="133"/>
    </location>
</feature>
<comment type="caution">
    <text evidence="2">The sequence shown here is derived from an EMBL/GenBank/DDBJ whole genome shotgun (WGS) entry which is preliminary data.</text>
</comment>
<dbReference type="GO" id="GO:0003677">
    <property type="term" value="F:DNA binding"/>
    <property type="evidence" value="ECO:0007669"/>
    <property type="project" value="InterPro"/>
</dbReference>
<keyword evidence="3" id="KW-1185">Reference proteome</keyword>
<dbReference type="Proteomes" id="UP000214646">
    <property type="component" value="Unassembled WGS sequence"/>
</dbReference>